<dbReference type="AlphaFoldDB" id="A0A7V5PR10"/>
<organism evidence="9">
    <name type="scientific">Caldithrix abyssi</name>
    <dbReference type="NCBI Taxonomy" id="187145"/>
    <lineage>
        <taxon>Bacteria</taxon>
        <taxon>Pseudomonadati</taxon>
        <taxon>Calditrichota</taxon>
        <taxon>Calditrichia</taxon>
        <taxon>Calditrichales</taxon>
        <taxon>Calditrichaceae</taxon>
        <taxon>Caldithrix</taxon>
    </lineage>
</organism>
<dbReference type="NCBIfam" id="TIGR02480">
    <property type="entry name" value="fliN"/>
    <property type="match status" value="1"/>
</dbReference>
<dbReference type="PANTHER" id="PTHR43484:SF1">
    <property type="entry name" value="FLAGELLAR MOTOR SWITCH PROTEIN FLIN"/>
    <property type="match status" value="1"/>
</dbReference>
<evidence type="ECO:0000256" key="5">
    <source>
        <dbReference type="ARBA" id="ARBA00022500"/>
    </source>
</evidence>
<dbReference type="GO" id="GO:0003774">
    <property type="term" value="F:cytoskeletal motor activity"/>
    <property type="evidence" value="ECO:0007669"/>
    <property type="project" value="InterPro"/>
</dbReference>
<reference evidence="9" key="1">
    <citation type="journal article" date="2020" name="mSystems">
        <title>Genome- and Community-Level Interaction Insights into Carbon Utilization and Element Cycling Functions of Hydrothermarchaeota in Hydrothermal Sediment.</title>
        <authorList>
            <person name="Zhou Z."/>
            <person name="Liu Y."/>
            <person name="Xu W."/>
            <person name="Pan J."/>
            <person name="Luo Z.H."/>
            <person name="Li M."/>
        </authorList>
    </citation>
    <scope>NUCLEOTIDE SEQUENCE [LARGE SCALE GENOMIC DNA]</scope>
    <source>
        <strain evidence="9">HyVt-527</strain>
    </source>
</reference>
<dbReference type="InterPro" id="IPR012826">
    <property type="entry name" value="FliN"/>
</dbReference>
<accession>A0A7V5PR10</accession>
<dbReference type="InterPro" id="IPR036429">
    <property type="entry name" value="SpoA-like_sf"/>
</dbReference>
<dbReference type="GO" id="GO:0009425">
    <property type="term" value="C:bacterial-type flagellum basal body"/>
    <property type="evidence" value="ECO:0007669"/>
    <property type="project" value="InterPro"/>
</dbReference>
<keyword evidence="7" id="KW-0472">Membrane</keyword>
<evidence type="ECO:0000256" key="7">
    <source>
        <dbReference type="ARBA" id="ARBA00023136"/>
    </source>
</evidence>
<evidence type="ECO:0000256" key="2">
    <source>
        <dbReference type="ARBA" id="ARBA00009226"/>
    </source>
</evidence>
<dbReference type="Pfam" id="PF01052">
    <property type="entry name" value="FliMN_C"/>
    <property type="match status" value="1"/>
</dbReference>
<gene>
    <name evidence="9" type="primary">fliN</name>
    <name evidence="9" type="ORF">ENJ89_10740</name>
</gene>
<name>A0A7V5PR10_CALAY</name>
<dbReference type="Gene3D" id="2.30.330.10">
    <property type="entry name" value="SpoA-like"/>
    <property type="match status" value="1"/>
</dbReference>
<evidence type="ECO:0000256" key="1">
    <source>
        <dbReference type="ARBA" id="ARBA00004413"/>
    </source>
</evidence>
<evidence type="ECO:0000256" key="4">
    <source>
        <dbReference type="ARBA" id="ARBA00022475"/>
    </source>
</evidence>
<keyword evidence="9" id="KW-0282">Flagellum</keyword>
<evidence type="ECO:0000256" key="6">
    <source>
        <dbReference type="ARBA" id="ARBA00022779"/>
    </source>
</evidence>
<comment type="similarity">
    <text evidence="2">Belongs to the FliN/MopA/SpaO family.</text>
</comment>
<protein>
    <recommendedName>
        <fullName evidence="3">Flagellar motor switch protein FliN</fullName>
    </recommendedName>
</protein>
<dbReference type="GO" id="GO:0071973">
    <property type="term" value="P:bacterial-type flagellum-dependent cell motility"/>
    <property type="evidence" value="ECO:0007669"/>
    <property type="project" value="InterPro"/>
</dbReference>
<dbReference type="GO" id="GO:0005886">
    <property type="term" value="C:plasma membrane"/>
    <property type="evidence" value="ECO:0007669"/>
    <property type="project" value="UniProtKB-SubCell"/>
</dbReference>
<feature type="domain" description="Flagellar motor switch protein FliN-like C-terminal" evidence="8">
    <location>
        <begin position="130"/>
        <end position="200"/>
    </location>
</feature>
<dbReference type="Proteomes" id="UP000886124">
    <property type="component" value="Unassembled WGS sequence"/>
</dbReference>
<keyword evidence="6" id="KW-0283">Flagellar rotation</keyword>
<proteinExistence type="inferred from homology"/>
<keyword evidence="9" id="KW-0969">Cilium</keyword>
<dbReference type="PANTHER" id="PTHR43484">
    <property type="match status" value="1"/>
</dbReference>
<evidence type="ECO:0000256" key="3">
    <source>
        <dbReference type="ARBA" id="ARBA00021897"/>
    </source>
</evidence>
<evidence type="ECO:0000313" key="9">
    <source>
        <dbReference type="EMBL" id="HHJ53662.1"/>
    </source>
</evidence>
<keyword evidence="9" id="KW-0966">Cell projection</keyword>
<dbReference type="EMBL" id="DROD01000679">
    <property type="protein sequence ID" value="HHJ53662.1"/>
    <property type="molecule type" value="Genomic_DNA"/>
</dbReference>
<sequence length="210" mass="23207">MYAWMISDEPAAEIGDEHLDGLNEGFEQVFGQIKMAVPDDQANYLLDNLKVQRVESAADLEGALSQEPAVYARYTITGDDKSFTIDYYCRMEQQAEVAPDEEDRIAVQPAEFGTLGGNGFDDGDSRNIDMLLDVNLEVTVELDRKIVTVAELLKLGKGSIVELEKSAGEPLDIFVNGRKFAEGEVVVIDDKFGIRITQLLSPKDRIKSLG</sequence>
<evidence type="ECO:0000259" key="8">
    <source>
        <dbReference type="Pfam" id="PF01052"/>
    </source>
</evidence>
<comment type="caution">
    <text evidence="9">The sequence shown here is derived from an EMBL/GenBank/DDBJ whole genome shotgun (WGS) entry which is preliminary data.</text>
</comment>
<comment type="subcellular location">
    <subcellularLocation>
        <location evidence="1">Cell membrane</location>
        <topology evidence="1">Peripheral membrane protein</topology>
        <orientation evidence="1">Cytoplasmic side</orientation>
    </subcellularLocation>
</comment>
<dbReference type="InterPro" id="IPR051469">
    <property type="entry name" value="FliN/MopA/SpaO"/>
</dbReference>
<keyword evidence="4" id="KW-1003">Cell membrane</keyword>
<dbReference type="SUPFAM" id="SSF101801">
    <property type="entry name" value="Surface presentation of antigens (SPOA)"/>
    <property type="match status" value="1"/>
</dbReference>
<dbReference type="InterPro" id="IPR001172">
    <property type="entry name" value="FliN_T3SS_HrcQb"/>
</dbReference>
<dbReference type="PRINTS" id="PR00956">
    <property type="entry name" value="FLGMOTORFLIN"/>
</dbReference>
<dbReference type="InterPro" id="IPR001543">
    <property type="entry name" value="FliN-like_C"/>
</dbReference>
<dbReference type="GO" id="GO:0006935">
    <property type="term" value="P:chemotaxis"/>
    <property type="evidence" value="ECO:0007669"/>
    <property type="project" value="UniProtKB-KW"/>
</dbReference>
<keyword evidence="5" id="KW-0145">Chemotaxis</keyword>